<name>A0A133VGI7_9EURY</name>
<dbReference type="Proteomes" id="UP000070549">
    <property type="component" value="Unassembled WGS sequence"/>
</dbReference>
<gene>
    <name evidence="1" type="ORF">AKJ49_00545</name>
</gene>
<keyword evidence="2" id="KW-1185">Reference proteome</keyword>
<accession>A0A133VGI7</accession>
<reference evidence="1 2" key="1">
    <citation type="journal article" date="2016" name="Sci. Rep.">
        <title>Metabolic traits of an uncultured archaeal lineage -MSBL1- from brine pools of the Red Sea.</title>
        <authorList>
            <person name="Mwirichia R."/>
            <person name="Alam I."/>
            <person name="Rashid M."/>
            <person name="Vinu M."/>
            <person name="Ba-Alawi W."/>
            <person name="Anthony Kamau A."/>
            <person name="Kamanda Ngugi D."/>
            <person name="Goker M."/>
            <person name="Klenk H.P."/>
            <person name="Bajic V."/>
            <person name="Stingl U."/>
        </authorList>
    </citation>
    <scope>NUCLEOTIDE SEQUENCE [LARGE SCALE GENOMIC DNA]</scope>
    <source>
        <strain evidence="1">SCGC-AAA382A03</strain>
    </source>
</reference>
<protein>
    <submittedName>
        <fullName evidence="1">Uncharacterized protein</fullName>
    </submittedName>
</protein>
<sequence>MFGFKSKTTRENKNGQEKVYENFYPGVLAPLPHLRLGKSVIAVPKSARDKLDNFFQDSKWGSIDLYSFDGILPRKDRMKAMKETLERIKIDPNHSLKEEIEFLKSMKEEGELDSRQVQKAKRVVKRCEDLMKHDWSDEKEFSKQLKNKIIFLQKIIS</sequence>
<dbReference type="AlphaFoldDB" id="A0A133VGI7"/>
<evidence type="ECO:0000313" key="2">
    <source>
        <dbReference type="Proteomes" id="UP000070549"/>
    </source>
</evidence>
<evidence type="ECO:0000313" key="1">
    <source>
        <dbReference type="EMBL" id="KXB05556.1"/>
    </source>
</evidence>
<organism evidence="1 2">
    <name type="scientific">candidate division MSBL1 archaeon SCGC-AAA382A03</name>
    <dbReference type="NCBI Taxonomy" id="1698278"/>
    <lineage>
        <taxon>Archaea</taxon>
        <taxon>Methanobacteriati</taxon>
        <taxon>Methanobacteriota</taxon>
        <taxon>candidate division MSBL1</taxon>
    </lineage>
</organism>
<dbReference type="EMBL" id="LHYC01000009">
    <property type="protein sequence ID" value="KXB05556.1"/>
    <property type="molecule type" value="Genomic_DNA"/>
</dbReference>
<proteinExistence type="predicted"/>
<comment type="caution">
    <text evidence="1">The sequence shown here is derived from an EMBL/GenBank/DDBJ whole genome shotgun (WGS) entry which is preliminary data.</text>
</comment>